<proteinExistence type="predicted"/>
<protein>
    <submittedName>
        <fullName evidence="1">Uncharacterized protein</fullName>
    </submittedName>
</protein>
<gene>
    <name evidence="1" type="ORF">FV141_05650</name>
</gene>
<accession>A0ABX5Z819</accession>
<evidence type="ECO:0000313" key="2">
    <source>
        <dbReference type="Proteomes" id="UP000323565"/>
    </source>
</evidence>
<reference evidence="1 2" key="1">
    <citation type="submission" date="2019-08" db="EMBL/GenBank/DDBJ databases">
        <title>Dermacoccus abyssi strain HZAU 226, whole genome Nanopore sequencing project.</title>
        <authorList>
            <person name="Guo A."/>
            <person name="Zhang X."/>
            <person name="Ruan Y."/>
            <person name="Liu W."/>
            <person name="Chen Q."/>
            <person name="Gu L."/>
        </authorList>
    </citation>
    <scope>NUCLEOTIDE SEQUENCE [LARGE SCALE GENOMIC DNA]</scope>
    <source>
        <strain evidence="1 2">HZAU 226</strain>
    </source>
</reference>
<dbReference type="Pfam" id="PF19888">
    <property type="entry name" value="DUF6361"/>
    <property type="match status" value="1"/>
</dbReference>
<name>A0ABX5Z819_9MICO</name>
<dbReference type="EMBL" id="CP043031">
    <property type="protein sequence ID" value="QEH93072.1"/>
    <property type="molecule type" value="Genomic_DNA"/>
</dbReference>
<sequence>MASHVAWLDTSEDEQRTAREIVELFSQKDSVDELGLGQIRDVLSNELFAGTSVLQTRARYYLFIPWCYEAASRKGKTGKALVAQGEANERRLISAMKNAGLEDSAGLIGSRVGAAIKTLPSTMYWNGMITYDIRQDAPIGSLGSVHEDEQSTEHLDGLPPEWDAWATQHMPDGFPDEVPGGFALTRDEAEWLRDRMLKANGNRVMGKLLTRSEEIPPCAFPWSPEVDLEWSDDDDLGRAYWFSNFMHGSALLYNVLIGQRWNDVKREESDDTDLAARFRMMLDEWEEEFLRTEETLTYSGVDDLLRFVTSKKPNITLRTQTFVREWVDGAQAAARSGRSVMDDADLRQLVRVREQRKGPAIPLQQRQDAGRVGRVRIRPVGLPLGHRSHARQRHREGPAEC</sequence>
<keyword evidence="2" id="KW-1185">Reference proteome</keyword>
<organism evidence="1 2">
    <name type="scientific">Dermacoccus abyssi</name>
    <dbReference type="NCBI Taxonomy" id="322596"/>
    <lineage>
        <taxon>Bacteria</taxon>
        <taxon>Bacillati</taxon>
        <taxon>Actinomycetota</taxon>
        <taxon>Actinomycetes</taxon>
        <taxon>Micrococcales</taxon>
        <taxon>Dermacoccaceae</taxon>
        <taxon>Dermacoccus</taxon>
    </lineage>
</organism>
<dbReference type="Proteomes" id="UP000323565">
    <property type="component" value="Chromosome"/>
</dbReference>
<evidence type="ECO:0000313" key="1">
    <source>
        <dbReference type="EMBL" id="QEH93072.1"/>
    </source>
</evidence>
<dbReference type="InterPro" id="IPR045941">
    <property type="entry name" value="DUF6361"/>
</dbReference>